<evidence type="ECO:0000313" key="2">
    <source>
        <dbReference type="Proteomes" id="UP001204814"/>
    </source>
</evidence>
<protein>
    <submittedName>
        <fullName evidence="1">Uncharacterized protein</fullName>
    </submittedName>
</protein>
<organism evidence="1 2">
    <name type="scientific">Faecalibacillus intestinalis</name>
    <dbReference type="NCBI Taxonomy" id="1982626"/>
    <lineage>
        <taxon>Bacteria</taxon>
        <taxon>Bacillati</taxon>
        <taxon>Bacillota</taxon>
        <taxon>Erysipelotrichia</taxon>
        <taxon>Erysipelotrichales</taxon>
        <taxon>Coprobacillaceae</taxon>
        <taxon>Faecalibacillus</taxon>
    </lineage>
</organism>
<dbReference type="RefSeq" id="WP_227352292.1">
    <property type="nucleotide sequence ID" value="NZ_JAJDKX010000051.1"/>
</dbReference>
<evidence type="ECO:0000313" key="1">
    <source>
        <dbReference type="EMBL" id="MCQ5060933.1"/>
    </source>
</evidence>
<name>A0AAP2XQD3_9FIRM</name>
<proteinExistence type="predicted"/>
<dbReference type="AlphaFoldDB" id="A0AAP2XQD3"/>
<dbReference type="EMBL" id="JANGBO010000002">
    <property type="protein sequence ID" value="MCQ5060933.1"/>
    <property type="molecule type" value="Genomic_DNA"/>
</dbReference>
<sequence>MEIAQSIGINVLAAIVYDVGKFLFRTKSYKKEELLNINNKFDKKFKKKYEMLYKNDDFNYFLSIPSNKDIIEKYIVSLTTSNIILLEKDKFPITINSKNEVIDYLYLSLEKEFSKNKKNIPNKEIFSSFFEDYFNYVEEYFLNQLSNEGKIQLYLTRNMIYQLEGEMIFHIQELKKSIDKLIVLQIENNVQNNYKNIVDEYHRILRKNKEKSHVYLLDTLDFSKFYVPPYLRILYDKIQLLDNQMLSPKYRRQYTRHRRNYDSFDDWKHIFDYSSFVYVIGGPGYGKSLFLTKLINDCKNANFLNSEDYLIIRGDLKSYRFKDDNPESVLDFLQNSMINETLMDEKDLSKEMI</sequence>
<comment type="caution">
    <text evidence="1">The sequence shown here is derived from an EMBL/GenBank/DDBJ whole genome shotgun (WGS) entry which is preliminary data.</text>
</comment>
<accession>A0AAP2XQD3</accession>
<gene>
    <name evidence="1" type="ORF">NE542_03665</name>
</gene>
<dbReference type="InterPro" id="IPR027417">
    <property type="entry name" value="P-loop_NTPase"/>
</dbReference>
<dbReference type="Proteomes" id="UP001204814">
    <property type="component" value="Unassembled WGS sequence"/>
</dbReference>
<reference evidence="1" key="1">
    <citation type="submission" date="2022-06" db="EMBL/GenBank/DDBJ databases">
        <title>Isolation of gut microbiota from human fecal samples.</title>
        <authorList>
            <person name="Pamer E.G."/>
            <person name="Barat B."/>
            <person name="Waligurski E."/>
            <person name="Medina S."/>
            <person name="Paddock L."/>
            <person name="Mostad J."/>
        </authorList>
    </citation>
    <scope>NUCLEOTIDE SEQUENCE</scope>
    <source>
        <strain evidence="1">DFI.6.24</strain>
    </source>
</reference>
<dbReference type="Gene3D" id="3.40.50.300">
    <property type="entry name" value="P-loop containing nucleotide triphosphate hydrolases"/>
    <property type="match status" value="1"/>
</dbReference>